<dbReference type="InterPro" id="IPR012334">
    <property type="entry name" value="Pectin_lyas_fold"/>
</dbReference>
<evidence type="ECO:0000313" key="3">
    <source>
        <dbReference type="Proteomes" id="UP000748308"/>
    </source>
</evidence>
<comment type="caution">
    <text evidence="2">The sequence shown here is derived from an EMBL/GenBank/DDBJ whole genome shotgun (WGS) entry which is preliminary data.</text>
</comment>
<proteinExistence type="predicted"/>
<dbReference type="InterPro" id="IPR011050">
    <property type="entry name" value="Pectin_lyase_fold/virulence"/>
</dbReference>
<organism evidence="2 3">
    <name type="scientific">Eiseniibacteriota bacterium</name>
    <dbReference type="NCBI Taxonomy" id="2212470"/>
    <lineage>
        <taxon>Bacteria</taxon>
        <taxon>Candidatus Eiseniibacteriota</taxon>
    </lineage>
</organism>
<accession>A0A937X9B4</accession>
<dbReference type="AlphaFoldDB" id="A0A937X9B4"/>
<feature type="domain" description="FlgD/Vpr Ig-like" evidence="1">
    <location>
        <begin position="291"/>
        <end position="337"/>
    </location>
</feature>
<sequence>MFRNCEAHYHGGAIHVIGLSAPAIEACIFEDNRSAITLLGGIGGAIGINNESASATITVVDCTFRGNRSSRGGAVGVYHSELQMPPEDVSISRCVFQDNSATIMDGDDDLGQGGAVFLGHSLGRMEFSTLYGNRGDQGGGIYLGPNGIMTQIWNSIVASSRAGGAVRCDPWGTISDMVCCDLFGNAGGDWGQEGDCTYWFAGQAGNISADPLFCAPEQGDFRLWDASPCLPGATPECPEGMGAWTETCGVSSAGEEATAPPRRHLAAGAPLGAGRGVEIHYLVPAAQGTWEVRLEIYDPAGRLVRRLVEGPRASGAQRIVWPGDGADGQPVAGGVYLCRLRVGEVVETVRLLLVRW</sequence>
<dbReference type="Pfam" id="PF13860">
    <property type="entry name" value="FlgD_ig"/>
    <property type="match status" value="1"/>
</dbReference>
<dbReference type="SUPFAM" id="SSF51126">
    <property type="entry name" value="Pectin lyase-like"/>
    <property type="match status" value="1"/>
</dbReference>
<evidence type="ECO:0000259" key="1">
    <source>
        <dbReference type="Pfam" id="PF13860"/>
    </source>
</evidence>
<gene>
    <name evidence="2" type="ORF">FJY75_10635</name>
</gene>
<dbReference type="Gene3D" id="2.160.20.10">
    <property type="entry name" value="Single-stranded right-handed beta-helix, Pectin lyase-like"/>
    <property type="match status" value="1"/>
</dbReference>
<name>A0A937X9B4_UNCEI</name>
<dbReference type="Gene3D" id="2.60.40.4070">
    <property type="match status" value="1"/>
</dbReference>
<dbReference type="Proteomes" id="UP000748308">
    <property type="component" value="Unassembled WGS sequence"/>
</dbReference>
<dbReference type="EMBL" id="VGIY01000315">
    <property type="protein sequence ID" value="MBM3318293.1"/>
    <property type="molecule type" value="Genomic_DNA"/>
</dbReference>
<protein>
    <submittedName>
        <fullName evidence="2">Right-handed parallel beta-helix repeat-containing protein</fullName>
    </submittedName>
</protein>
<dbReference type="InterPro" id="IPR025965">
    <property type="entry name" value="FlgD/Vpr_Ig-like"/>
</dbReference>
<evidence type="ECO:0000313" key="2">
    <source>
        <dbReference type="EMBL" id="MBM3318293.1"/>
    </source>
</evidence>
<reference evidence="2" key="1">
    <citation type="submission" date="2019-03" db="EMBL/GenBank/DDBJ databases">
        <title>Lake Tanganyika Metagenome-Assembled Genomes (MAGs).</title>
        <authorList>
            <person name="Tran P."/>
        </authorList>
    </citation>
    <scope>NUCLEOTIDE SEQUENCE</scope>
    <source>
        <strain evidence="2">M_DeepCast_400m_m2_100</strain>
    </source>
</reference>